<evidence type="ECO:0000313" key="7">
    <source>
        <dbReference type="EMBL" id="VAW57050.1"/>
    </source>
</evidence>
<name>A0A3B0WX66_9ZZZZ</name>
<dbReference type="EMBL" id="UOFF01000323">
    <property type="protein sequence ID" value="VAW57050.1"/>
    <property type="molecule type" value="Genomic_DNA"/>
</dbReference>
<keyword evidence="2" id="KW-0349">Heme</keyword>
<evidence type="ECO:0000256" key="2">
    <source>
        <dbReference type="ARBA" id="ARBA00022617"/>
    </source>
</evidence>
<keyword evidence="5" id="KW-0408">Iron</keyword>
<dbReference type="Pfam" id="PF00034">
    <property type="entry name" value="Cytochrom_C"/>
    <property type="match status" value="1"/>
</dbReference>
<evidence type="ECO:0000256" key="5">
    <source>
        <dbReference type="ARBA" id="ARBA00023004"/>
    </source>
</evidence>
<proteinExistence type="predicted"/>
<reference evidence="7" key="1">
    <citation type="submission" date="2018-06" db="EMBL/GenBank/DDBJ databases">
        <authorList>
            <person name="Zhirakovskaya E."/>
        </authorList>
    </citation>
    <scope>NUCLEOTIDE SEQUENCE</scope>
</reference>
<dbReference type="InterPro" id="IPR009056">
    <property type="entry name" value="Cyt_c-like_dom"/>
</dbReference>
<evidence type="ECO:0000256" key="1">
    <source>
        <dbReference type="ARBA" id="ARBA00022448"/>
    </source>
</evidence>
<dbReference type="PROSITE" id="PS51007">
    <property type="entry name" value="CYTC"/>
    <property type="match status" value="1"/>
</dbReference>
<feature type="domain" description="Cytochrome c" evidence="6">
    <location>
        <begin position="25"/>
        <end position="103"/>
    </location>
</feature>
<dbReference type="SUPFAM" id="SSF46626">
    <property type="entry name" value="Cytochrome c"/>
    <property type="match status" value="1"/>
</dbReference>
<dbReference type="InterPro" id="IPR036909">
    <property type="entry name" value="Cyt_c-like_dom_sf"/>
</dbReference>
<dbReference type="Gene3D" id="1.10.760.10">
    <property type="entry name" value="Cytochrome c-like domain"/>
    <property type="match status" value="1"/>
</dbReference>
<evidence type="ECO:0000256" key="3">
    <source>
        <dbReference type="ARBA" id="ARBA00022723"/>
    </source>
</evidence>
<organism evidence="7">
    <name type="scientific">hydrothermal vent metagenome</name>
    <dbReference type="NCBI Taxonomy" id="652676"/>
    <lineage>
        <taxon>unclassified sequences</taxon>
        <taxon>metagenomes</taxon>
        <taxon>ecological metagenomes</taxon>
    </lineage>
</organism>
<dbReference type="PANTHER" id="PTHR33751:SF9">
    <property type="entry name" value="CYTOCHROME C4"/>
    <property type="match status" value="1"/>
</dbReference>
<dbReference type="AlphaFoldDB" id="A0A3B0WX66"/>
<keyword evidence="4" id="KW-0249">Electron transport</keyword>
<keyword evidence="3" id="KW-0479">Metal-binding</keyword>
<dbReference type="GO" id="GO:0020037">
    <property type="term" value="F:heme binding"/>
    <property type="evidence" value="ECO:0007669"/>
    <property type="project" value="InterPro"/>
</dbReference>
<dbReference type="PANTHER" id="PTHR33751">
    <property type="entry name" value="CBB3-TYPE CYTOCHROME C OXIDASE SUBUNIT FIXP"/>
    <property type="match status" value="1"/>
</dbReference>
<accession>A0A3B0WX66</accession>
<dbReference type="InterPro" id="IPR050597">
    <property type="entry name" value="Cytochrome_c_Oxidase_Subunit"/>
</dbReference>
<keyword evidence="1" id="KW-0813">Transport</keyword>
<dbReference type="GO" id="GO:0009055">
    <property type="term" value="F:electron transfer activity"/>
    <property type="evidence" value="ECO:0007669"/>
    <property type="project" value="InterPro"/>
</dbReference>
<evidence type="ECO:0000259" key="6">
    <source>
        <dbReference type="PROSITE" id="PS51007"/>
    </source>
</evidence>
<gene>
    <name evidence="7" type="ORF">MNBD_GAMMA07-800</name>
</gene>
<dbReference type="GO" id="GO:0046872">
    <property type="term" value="F:metal ion binding"/>
    <property type="evidence" value="ECO:0007669"/>
    <property type="project" value="UniProtKB-KW"/>
</dbReference>
<evidence type="ECO:0000256" key="4">
    <source>
        <dbReference type="ARBA" id="ARBA00022982"/>
    </source>
</evidence>
<protein>
    <recommendedName>
        <fullName evidence="6">Cytochrome c domain-containing protein</fullName>
    </recommendedName>
</protein>
<sequence>MLKTTPFILLTCTLTASFSLISHAAPHVTQAELLAVSCFSCHGQEGIGAKRIPKLSKLSKQDISEGLHGFKSGEEKSTIMGRHAKAYTDKEIELLAGYFSSLKNK</sequence>